<protein>
    <recommendedName>
        <fullName evidence="12">Coatomer subunit zeta</fullName>
    </recommendedName>
</protein>
<dbReference type="EMBL" id="OX597830">
    <property type="protein sequence ID" value="CAI9735623.1"/>
    <property type="molecule type" value="Genomic_DNA"/>
</dbReference>
<dbReference type="GO" id="GO:0000139">
    <property type="term" value="C:Golgi membrane"/>
    <property type="evidence" value="ECO:0007669"/>
    <property type="project" value="UniProtKB-SubCell"/>
</dbReference>
<dbReference type="PROSITE" id="PS51354">
    <property type="entry name" value="GLUTAREDOXIN_2"/>
    <property type="match status" value="1"/>
</dbReference>
<evidence type="ECO:0000259" key="13">
    <source>
        <dbReference type="Pfam" id="PF00462"/>
    </source>
</evidence>
<dbReference type="GO" id="GO:0006891">
    <property type="term" value="P:intra-Golgi vesicle-mediated transport"/>
    <property type="evidence" value="ECO:0007669"/>
    <property type="project" value="TreeGrafter"/>
</dbReference>
<keyword evidence="16" id="KW-1185">Reference proteome</keyword>
<dbReference type="Gene3D" id="3.30.450.60">
    <property type="match status" value="1"/>
</dbReference>
<name>A0AA36FIL0_OCTVU</name>
<dbReference type="Pfam" id="PF00462">
    <property type="entry name" value="Glutaredoxin"/>
    <property type="match status" value="1"/>
</dbReference>
<dbReference type="GO" id="GO:0006886">
    <property type="term" value="P:intracellular protein transport"/>
    <property type="evidence" value="ECO:0007669"/>
    <property type="project" value="InterPro"/>
</dbReference>
<evidence type="ECO:0000256" key="3">
    <source>
        <dbReference type="ARBA" id="ARBA00011775"/>
    </source>
</evidence>
<evidence type="ECO:0000259" key="14">
    <source>
        <dbReference type="Pfam" id="PF01217"/>
    </source>
</evidence>
<dbReference type="PANTHER" id="PTHR11043">
    <property type="entry name" value="ZETA-COAT PROTEIN"/>
    <property type="match status" value="1"/>
</dbReference>
<dbReference type="InterPro" id="IPR011012">
    <property type="entry name" value="Longin-like_dom_sf"/>
</dbReference>
<dbReference type="CDD" id="cd03419">
    <property type="entry name" value="GRX_GRXh_1_2_like"/>
    <property type="match status" value="1"/>
</dbReference>
<dbReference type="GO" id="GO:0006890">
    <property type="term" value="P:retrograde vesicle-mediated transport, Golgi to endoplasmic reticulum"/>
    <property type="evidence" value="ECO:0007669"/>
    <property type="project" value="UniProtKB-UniRule"/>
</dbReference>
<proteinExistence type="inferred from homology"/>
<dbReference type="InterPro" id="IPR039652">
    <property type="entry name" value="Coatomer_zeta"/>
</dbReference>
<dbReference type="FunFam" id="3.30.450.60:FF:000008">
    <property type="entry name" value="Coatomer subunit zeta-1 isoform 1"/>
    <property type="match status" value="1"/>
</dbReference>
<evidence type="ECO:0000256" key="7">
    <source>
        <dbReference type="ARBA" id="ARBA00022927"/>
    </source>
</evidence>
<feature type="domain" description="Glutaredoxin" evidence="13">
    <location>
        <begin position="17"/>
        <end position="85"/>
    </location>
</feature>
<keyword evidence="8 12" id="KW-0333">Golgi apparatus</keyword>
<dbReference type="Pfam" id="PF01217">
    <property type="entry name" value="Clat_adaptor_s"/>
    <property type="match status" value="1"/>
</dbReference>
<feature type="domain" description="AP complex mu/sigma subunit" evidence="14">
    <location>
        <begin position="132"/>
        <end position="269"/>
    </location>
</feature>
<accession>A0AA36FIL0</accession>
<dbReference type="AlphaFoldDB" id="A0AA36FIL0"/>
<keyword evidence="10 12" id="KW-0968">Cytoplasmic vesicle</keyword>
<keyword evidence="5 12" id="KW-0963">Cytoplasm</keyword>
<dbReference type="CDD" id="cd14829">
    <property type="entry name" value="Zeta-COP"/>
    <property type="match status" value="1"/>
</dbReference>
<evidence type="ECO:0000256" key="12">
    <source>
        <dbReference type="RuleBase" id="RU366053"/>
    </source>
</evidence>
<sequence length="297" mass="33395">MGNIEELVLSKINNKKVVIFSKSFCPFCSKAKQAFRDHIGSIITPDDYEVMELEDHPDAEKILDYLLDFTGSRTVPRVFINGVCIGGGDETVRLNCADQEIVSNLIHCVSTAEVRFHVNMVDSTILEPTLQTIKAIVILDNDGCRLVAKYYDKTFTTVKEQKDFEKNLFNKTYRANAEIIMLEGLTCVYKSNVDLYFYVIGSSQENELILASVLNALYDAVNQMLRKNVERRALLENLDAVFLAIDEICDDGIILEADPSAIVQRVAIKSDDIPLGEQTVAQVLQSAKEQIKWSLLK</sequence>
<evidence type="ECO:0000256" key="11">
    <source>
        <dbReference type="ARBA" id="ARBA00045555"/>
    </source>
</evidence>
<dbReference type="SUPFAM" id="SSF64356">
    <property type="entry name" value="SNARE-like"/>
    <property type="match status" value="1"/>
</dbReference>
<evidence type="ECO:0000256" key="2">
    <source>
        <dbReference type="ARBA" id="ARBA00006972"/>
    </source>
</evidence>
<dbReference type="PROSITE" id="PS00989">
    <property type="entry name" value="CLAT_ADAPTOR_S"/>
    <property type="match status" value="1"/>
</dbReference>
<evidence type="ECO:0000256" key="1">
    <source>
        <dbReference type="ARBA" id="ARBA00004255"/>
    </source>
</evidence>
<keyword evidence="6 12" id="KW-0931">ER-Golgi transport</keyword>
<gene>
    <name evidence="15" type="ORF">OCTVUL_1B003250</name>
</gene>
<dbReference type="InterPro" id="IPR036249">
    <property type="entry name" value="Thioredoxin-like_sf"/>
</dbReference>
<evidence type="ECO:0000313" key="16">
    <source>
        <dbReference type="Proteomes" id="UP001162480"/>
    </source>
</evidence>
<evidence type="ECO:0000256" key="10">
    <source>
        <dbReference type="ARBA" id="ARBA00023329"/>
    </source>
</evidence>
<dbReference type="PANTHER" id="PTHR11043:SF0">
    <property type="entry name" value="COATOMER SUBUNIT ZETA"/>
    <property type="match status" value="1"/>
</dbReference>
<comment type="subcellular location">
    <subcellularLocation>
        <location evidence="12">Cytoplasm</location>
    </subcellularLocation>
    <subcellularLocation>
        <location evidence="1 12">Golgi apparatus membrane</location>
        <topology evidence="1 12">Peripheral membrane protein</topology>
        <orientation evidence="1 12">Cytoplasmic side</orientation>
    </subcellularLocation>
    <subcellularLocation>
        <location evidence="12">Cytoplasmic vesicle</location>
        <location evidence="12">COPI-coated vesicle membrane</location>
        <topology evidence="12">Peripheral membrane protein</topology>
        <orientation evidence="12">Cytoplasmic side</orientation>
    </subcellularLocation>
</comment>
<dbReference type="GO" id="GO:0030126">
    <property type="term" value="C:COPI vesicle coat"/>
    <property type="evidence" value="ECO:0007669"/>
    <property type="project" value="UniProtKB-UniRule"/>
</dbReference>
<evidence type="ECO:0000256" key="5">
    <source>
        <dbReference type="ARBA" id="ARBA00022490"/>
    </source>
</evidence>
<evidence type="ECO:0000256" key="9">
    <source>
        <dbReference type="ARBA" id="ARBA00023136"/>
    </source>
</evidence>
<comment type="similarity">
    <text evidence="2 12">Belongs to the adaptor complexes small subunit family.</text>
</comment>
<evidence type="ECO:0000256" key="8">
    <source>
        <dbReference type="ARBA" id="ARBA00023034"/>
    </source>
</evidence>
<dbReference type="InterPro" id="IPR022775">
    <property type="entry name" value="AP_mu_sigma_su"/>
</dbReference>
<keyword evidence="4 12" id="KW-0813">Transport</keyword>
<comment type="function">
    <text evidence="11">The coatomer is a cytosolic protein complex that binds to dilysine motifs and reversibly associates with Golgi non-clathrin-coated vesicles, which further mediate biosynthetic protein transport from the ER, via the Golgi up to the trans Golgi network. Coatomer complex is required for budding from Golgi membranes, and is essential for the retrograde Golgi-to-ER transport of dilysine-tagged proteins. The zeta subunit may be involved in regulating the coat assembly and, hence, the rate of biosynthetic protein transport due to its association-dissociation properties with the coatomer complex.</text>
</comment>
<evidence type="ECO:0000256" key="6">
    <source>
        <dbReference type="ARBA" id="ARBA00022892"/>
    </source>
</evidence>
<dbReference type="InterPro" id="IPR000804">
    <property type="entry name" value="Clathrin_sm-chain_CS"/>
</dbReference>
<evidence type="ECO:0000256" key="4">
    <source>
        <dbReference type="ARBA" id="ARBA00022448"/>
    </source>
</evidence>
<keyword evidence="9 12" id="KW-0472">Membrane</keyword>
<organism evidence="15 16">
    <name type="scientific">Octopus vulgaris</name>
    <name type="common">Common octopus</name>
    <dbReference type="NCBI Taxonomy" id="6645"/>
    <lineage>
        <taxon>Eukaryota</taxon>
        <taxon>Metazoa</taxon>
        <taxon>Spiralia</taxon>
        <taxon>Lophotrochozoa</taxon>
        <taxon>Mollusca</taxon>
        <taxon>Cephalopoda</taxon>
        <taxon>Coleoidea</taxon>
        <taxon>Octopodiformes</taxon>
        <taxon>Octopoda</taxon>
        <taxon>Incirrata</taxon>
        <taxon>Octopodidae</taxon>
        <taxon>Octopus</taxon>
    </lineage>
</organism>
<keyword evidence="7 12" id="KW-0653">Protein transport</keyword>
<dbReference type="Gene3D" id="3.40.30.10">
    <property type="entry name" value="Glutaredoxin"/>
    <property type="match status" value="1"/>
</dbReference>
<dbReference type="PRINTS" id="PR00160">
    <property type="entry name" value="GLUTAREDOXIN"/>
</dbReference>
<dbReference type="Proteomes" id="UP001162480">
    <property type="component" value="Chromosome 17"/>
</dbReference>
<dbReference type="InterPro" id="IPR002109">
    <property type="entry name" value="Glutaredoxin"/>
</dbReference>
<comment type="subunit">
    <text evidence="3 12">Oligomeric complex that consists of at least the alpha, beta, beta', gamma, delta, epsilon and zeta subunits.</text>
</comment>
<dbReference type="SUPFAM" id="SSF52833">
    <property type="entry name" value="Thioredoxin-like"/>
    <property type="match status" value="1"/>
</dbReference>
<reference evidence="15" key="1">
    <citation type="submission" date="2023-08" db="EMBL/GenBank/DDBJ databases">
        <authorList>
            <person name="Alioto T."/>
            <person name="Alioto T."/>
            <person name="Gomez Garrido J."/>
        </authorList>
    </citation>
    <scope>NUCLEOTIDE SEQUENCE</scope>
</reference>
<evidence type="ECO:0000313" key="15">
    <source>
        <dbReference type="EMBL" id="CAI9735623.1"/>
    </source>
</evidence>
<dbReference type="InterPro" id="IPR014025">
    <property type="entry name" value="Glutaredoxin_subgr"/>
</dbReference>